<evidence type="ECO:0000259" key="3">
    <source>
        <dbReference type="PROSITE" id="PS50112"/>
    </source>
</evidence>
<dbReference type="Pfam" id="PF08448">
    <property type="entry name" value="PAS_4"/>
    <property type="match status" value="1"/>
</dbReference>
<dbReference type="InterPro" id="IPR001610">
    <property type="entry name" value="PAC"/>
</dbReference>
<dbReference type="InterPro" id="IPR013767">
    <property type="entry name" value="PAS_fold"/>
</dbReference>
<dbReference type="InterPro" id="IPR035965">
    <property type="entry name" value="PAS-like_dom_sf"/>
</dbReference>
<dbReference type="SUPFAM" id="SSF55073">
    <property type="entry name" value="Nucleotide cyclase"/>
    <property type="match status" value="1"/>
</dbReference>
<dbReference type="PROSITE" id="PS50113">
    <property type="entry name" value="PAC"/>
    <property type="match status" value="1"/>
</dbReference>
<dbReference type="InterPro" id="IPR000700">
    <property type="entry name" value="PAS-assoc_C"/>
</dbReference>
<dbReference type="SMART" id="SM00086">
    <property type="entry name" value="PAC"/>
    <property type="match status" value="2"/>
</dbReference>
<dbReference type="Proteomes" id="UP000322079">
    <property type="component" value="Chromosome"/>
</dbReference>
<feature type="domain" description="GGDEF" evidence="6">
    <location>
        <begin position="420"/>
        <end position="553"/>
    </location>
</feature>
<dbReference type="CDD" id="cd01948">
    <property type="entry name" value="EAL"/>
    <property type="match status" value="1"/>
</dbReference>
<dbReference type="Gene3D" id="3.30.70.270">
    <property type="match status" value="1"/>
</dbReference>
<dbReference type="SMART" id="SM00091">
    <property type="entry name" value="PAS"/>
    <property type="match status" value="2"/>
</dbReference>
<sequence length="812" mass="89810">MFNDLARDQARILIVDDVPSNVHVVREAVRGLGEVRFATSGRAALDMVQRTAPDVILLDIEMPGMDGYAVCREIKASPGLQDIPVIFVTAHDQTENELRALSLGGVDFLHKPLNVPVARARIQTHLALRRKSKQLVQVQQELADVLRNLPAFIAHWDRELRNVFCNDDAGRWFGLNAIAMRGLHAREVLGALNYAAMESYLRQAQRGDNASFDMSFLRQNGATLYGQVALVDRQEAGLLMLITDVTERRQAEQALYDEKERIRITLNSIGDAVIATDAQGCITFLNPIAEMMTGWLSREAIGMPIETIMPLQESGAGHVIGNPIRLALAERRTVGMALNCTLQRRDGVLMEVEDSAAPILDHAGRLSGAIIVFHDVSEARAMAVKMTHLAQHDALTNLPNRILLQDRLLQALQKAEQDGERLCMLMLDLDHFQLINDSMGHSVGDLLLQQVAKRLQGALRTSDTISRQGGDEFIILMPGVTSIEQAAMNADKLRKAVAEPFWLGESRYDLSACMGISLYPDDSRDAEDLYRHADAALYHAKQEGRNLCRFFSGEIEEALLTRRALERHIRMGAEQGGFMVYYQPKVDVASQRVVGVEALMRWRNEDGVIQQPADFIPLAEKTGLILQLGQFVLRQACVDAKRWHDAGAPLHVAVNVSALQMVEGCFCEDVRAVLQETGLPASLLQLEITESMLAQDAERTMQTLSALKSLGVSIAIDDFGTGYSSLSYLRLFPIDVLKIDQSFVHDMLTDKNSAAIVSAIVSMAQGMGLSLVAEGVESEEQAVALFKLGCHTMQGYHYGKPMPAVEMEKERV</sequence>
<dbReference type="Gene3D" id="3.40.50.2300">
    <property type="match status" value="1"/>
</dbReference>
<organism evidence="7 8">
    <name type="scientific">Chromobacterium paludis</name>
    <dbReference type="NCBI Taxonomy" id="2605945"/>
    <lineage>
        <taxon>Bacteria</taxon>
        <taxon>Pseudomonadati</taxon>
        <taxon>Pseudomonadota</taxon>
        <taxon>Betaproteobacteria</taxon>
        <taxon>Neisseriales</taxon>
        <taxon>Chromobacteriaceae</taxon>
        <taxon>Chromobacterium</taxon>
    </lineage>
</organism>
<evidence type="ECO:0000259" key="4">
    <source>
        <dbReference type="PROSITE" id="PS50113"/>
    </source>
</evidence>
<evidence type="ECO:0000259" key="2">
    <source>
        <dbReference type="PROSITE" id="PS50110"/>
    </source>
</evidence>
<dbReference type="GO" id="GO:0006355">
    <property type="term" value="P:regulation of DNA-templated transcription"/>
    <property type="evidence" value="ECO:0007669"/>
    <property type="project" value="InterPro"/>
</dbReference>
<evidence type="ECO:0000313" key="8">
    <source>
        <dbReference type="Proteomes" id="UP000322079"/>
    </source>
</evidence>
<dbReference type="CDD" id="cd00130">
    <property type="entry name" value="PAS"/>
    <property type="match status" value="1"/>
</dbReference>
<dbReference type="PANTHER" id="PTHR44757">
    <property type="entry name" value="DIGUANYLATE CYCLASE DGCP"/>
    <property type="match status" value="1"/>
</dbReference>
<dbReference type="SUPFAM" id="SSF141868">
    <property type="entry name" value="EAL domain-like"/>
    <property type="match status" value="1"/>
</dbReference>
<dbReference type="InterPro" id="IPR029787">
    <property type="entry name" value="Nucleotide_cyclase"/>
</dbReference>
<dbReference type="GO" id="GO:0000160">
    <property type="term" value="P:phosphorelay signal transduction system"/>
    <property type="evidence" value="ECO:0007669"/>
    <property type="project" value="InterPro"/>
</dbReference>
<feature type="domain" description="Response regulatory" evidence="2">
    <location>
        <begin position="11"/>
        <end position="126"/>
    </location>
</feature>
<dbReference type="Gene3D" id="3.30.450.20">
    <property type="entry name" value="PAS domain"/>
    <property type="match status" value="2"/>
</dbReference>
<dbReference type="PROSITE" id="PS50110">
    <property type="entry name" value="RESPONSE_REGULATORY"/>
    <property type="match status" value="1"/>
</dbReference>
<dbReference type="Pfam" id="PF00989">
    <property type="entry name" value="PAS"/>
    <property type="match status" value="1"/>
</dbReference>
<evidence type="ECO:0000259" key="5">
    <source>
        <dbReference type="PROSITE" id="PS50883"/>
    </source>
</evidence>
<evidence type="ECO:0000313" key="7">
    <source>
        <dbReference type="EMBL" id="QEL54647.1"/>
    </source>
</evidence>
<dbReference type="SUPFAM" id="SSF52172">
    <property type="entry name" value="CheY-like"/>
    <property type="match status" value="1"/>
</dbReference>
<dbReference type="PROSITE" id="PS50883">
    <property type="entry name" value="EAL"/>
    <property type="match status" value="1"/>
</dbReference>
<dbReference type="Pfam" id="PF00990">
    <property type="entry name" value="GGDEF"/>
    <property type="match status" value="1"/>
</dbReference>
<dbReference type="InterPro" id="IPR035919">
    <property type="entry name" value="EAL_sf"/>
</dbReference>
<dbReference type="InterPro" id="IPR000014">
    <property type="entry name" value="PAS"/>
</dbReference>
<dbReference type="Pfam" id="PF00072">
    <property type="entry name" value="Response_reg"/>
    <property type="match status" value="1"/>
</dbReference>
<dbReference type="GO" id="GO:0003824">
    <property type="term" value="F:catalytic activity"/>
    <property type="evidence" value="ECO:0007669"/>
    <property type="project" value="UniProtKB-ARBA"/>
</dbReference>
<dbReference type="KEGG" id="chrm:FYK34_03250"/>
<dbReference type="Pfam" id="PF00563">
    <property type="entry name" value="EAL"/>
    <property type="match status" value="1"/>
</dbReference>
<feature type="domain" description="PAS" evidence="3">
    <location>
        <begin position="258"/>
        <end position="310"/>
    </location>
</feature>
<dbReference type="SUPFAM" id="SSF55785">
    <property type="entry name" value="PYP-like sensor domain (PAS domain)"/>
    <property type="match status" value="2"/>
</dbReference>
<evidence type="ECO:0000256" key="1">
    <source>
        <dbReference type="PROSITE-ProRule" id="PRU00169"/>
    </source>
</evidence>
<dbReference type="InterPro" id="IPR043128">
    <property type="entry name" value="Rev_trsase/Diguanyl_cyclase"/>
</dbReference>
<feature type="domain" description="PAC" evidence="4">
    <location>
        <begin position="336"/>
        <end position="388"/>
    </location>
</feature>
<dbReference type="PANTHER" id="PTHR44757:SF4">
    <property type="entry name" value="DIGUANYLATE CYCLASE DGCE-RELATED"/>
    <property type="match status" value="1"/>
</dbReference>
<evidence type="ECO:0000259" key="6">
    <source>
        <dbReference type="PROSITE" id="PS50887"/>
    </source>
</evidence>
<reference evidence="7 8" key="1">
    <citation type="submission" date="2019-08" db="EMBL/GenBank/DDBJ databases">
        <title>Chromobacterium paludis, a novel bacterium isolated from a Maryland marsh pond.</title>
        <authorList>
            <person name="Blackburn M.B."/>
            <person name="Gundersen-Rindal D.E."/>
        </authorList>
    </citation>
    <scope>NUCLEOTIDE SEQUENCE [LARGE SCALE GENOMIC DNA]</scope>
    <source>
        <strain evidence="8">IIBBL 257-1</strain>
    </source>
</reference>
<dbReference type="FunFam" id="3.30.70.270:FF:000001">
    <property type="entry name" value="Diguanylate cyclase domain protein"/>
    <property type="match status" value="1"/>
</dbReference>
<dbReference type="PROSITE" id="PS50887">
    <property type="entry name" value="GGDEF"/>
    <property type="match status" value="1"/>
</dbReference>
<keyword evidence="8" id="KW-1185">Reference proteome</keyword>
<accession>A0A5C1DFF7</accession>
<dbReference type="InterPro" id="IPR013656">
    <property type="entry name" value="PAS_4"/>
</dbReference>
<protein>
    <submittedName>
        <fullName evidence="7">EAL domain-containing protein</fullName>
    </submittedName>
</protein>
<dbReference type="AlphaFoldDB" id="A0A5C1DFF7"/>
<dbReference type="InterPro" id="IPR052155">
    <property type="entry name" value="Biofilm_reg_signaling"/>
</dbReference>
<dbReference type="SMART" id="SM00267">
    <property type="entry name" value="GGDEF"/>
    <property type="match status" value="1"/>
</dbReference>
<dbReference type="PROSITE" id="PS50112">
    <property type="entry name" value="PAS"/>
    <property type="match status" value="1"/>
</dbReference>
<dbReference type="InterPro" id="IPR011006">
    <property type="entry name" value="CheY-like_superfamily"/>
</dbReference>
<dbReference type="CDD" id="cd01949">
    <property type="entry name" value="GGDEF"/>
    <property type="match status" value="1"/>
</dbReference>
<feature type="domain" description="EAL" evidence="5">
    <location>
        <begin position="562"/>
        <end position="812"/>
    </location>
</feature>
<feature type="modified residue" description="4-aspartylphosphate" evidence="1">
    <location>
        <position position="59"/>
    </location>
</feature>
<dbReference type="RefSeq" id="WP_149295030.1">
    <property type="nucleotide sequence ID" value="NZ_CP043473.1"/>
</dbReference>
<dbReference type="NCBIfam" id="TIGR00229">
    <property type="entry name" value="sensory_box"/>
    <property type="match status" value="2"/>
</dbReference>
<gene>
    <name evidence="7" type="ORF">FYK34_03250</name>
</gene>
<name>A0A5C1DFF7_9NEIS</name>
<dbReference type="InterPro" id="IPR000160">
    <property type="entry name" value="GGDEF_dom"/>
</dbReference>
<dbReference type="NCBIfam" id="TIGR00254">
    <property type="entry name" value="GGDEF"/>
    <property type="match status" value="1"/>
</dbReference>
<dbReference type="InterPro" id="IPR001789">
    <property type="entry name" value="Sig_transdc_resp-reg_receiver"/>
</dbReference>
<proteinExistence type="predicted"/>
<keyword evidence="1" id="KW-0597">Phosphoprotein</keyword>
<dbReference type="InterPro" id="IPR001633">
    <property type="entry name" value="EAL_dom"/>
</dbReference>
<dbReference type="Gene3D" id="3.20.20.450">
    <property type="entry name" value="EAL domain"/>
    <property type="match status" value="1"/>
</dbReference>
<dbReference type="SMART" id="SM00448">
    <property type="entry name" value="REC"/>
    <property type="match status" value="1"/>
</dbReference>
<dbReference type="SMART" id="SM00052">
    <property type="entry name" value="EAL"/>
    <property type="match status" value="1"/>
</dbReference>
<dbReference type="EMBL" id="CP043473">
    <property type="protein sequence ID" value="QEL54647.1"/>
    <property type="molecule type" value="Genomic_DNA"/>
</dbReference>